<dbReference type="Proteomes" id="UP000219573">
    <property type="component" value="Unassembled WGS sequence"/>
</dbReference>
<proteinExistence type="predicted"/>
<keyword evidence="1" id="KW-0812">Transmembrane</keyword>
<gene>
    <name evidence="2" type="ORF">SAMN06265827_10675</name>
</gene>
<evidence type="ECO:0000256" key="1">
    <source>
        <dbReference type="SAM" id="Phobius"/>
    </source>
</evidence>
<evidence type="ECO:0000313" key="3">
    <source>
        <dbReference type="Proteomes" id="UP000219573"/>
    </source>
</evidence>
<keyword evidence="3" id="KW-1185">Reference proteome</keyword>
<sequence length="35" mass="3927">MELEKIGVSTDWLAVIIALILCLLVKFGLITNIPW</sequence>
<evidence type="ECO:0000313" key="2">
    <source>
        <dbReference type="EMBL" id="SNY20983.1"/>
    </source>
</evidence>
<reference evidence="3" key="1">
    <citation type="submission" date="2017-09" db="EMBL/GenBank/DDBJ databases">
        <authorList>
            <person name="Varghese N."/>
            <person name="Submissions S."/>
        </authorList>
    </citation>
    <scope>NUCLEOTIDE SEQUENCE [LARGE SCALE GENOMIC DNA]</scope>
    <source>
        <strain evidence="3">MSL47</strain>
    </source>
</reference>
<feature type="transmembrane region" description="Helical" evidence="1">
    <location>
        <begin position="12"/>
        <end position="33"/>
    </location>
</feature>
<name>A0A285GCE9_9FIRM</name>
<accession>A0A285GCE9</accession>
<dbReference type="AlphaFoldDB" id="A0A285GCE9"/>
<protein>
    <submittedName>
        <fullName evidence="2">Uncharacterized protein</fullName>
    </submittedName>
</protein>
<dbReference type="EMBL" id="OBDZ01000006">
    <property type="protein sequence ID" value="SNY20983.1"/>
    <property type="molecule type" value="Genomic_DNA"/>
</dbReference>
<keyword evidence="1" id="KW-0472">Membrane</keyword>
<organism evidence="2 3">
    <name type="scientific">Orenia metallireducens</name>
    <dbReference type="NCBI Taxonomy" id="1413210"/>
    <lineage>
        <taxon>Bacteria</taxon>
        <taxon>Bacillati</taxon>
        <taxon>Bacillota</taxon>
        <taxon>Clostridia</taxon>
        <taxon>Halanaerobiales</taxon>
        <taxon>Halobacteroidaceae</taxon>
        <taxon>Orenia</taxon>
    </lineage>
</organism>
<keyword evidence="1" id="KW-1133">Transmembrane helix</keyword>